<name>A0A9P6J940_MORAP</name>
<feature type="region of interest" description="Disordered" evidence="1">
    <location>
        <begin position="40"/>
        <end position="72"/>
    </location>
</feature>
<dbReference type="AlphaFoldDB" id="A0A9P6J940"/>
<evidence type="ECO:0000313" key="3">
    <source>
        <dbReference type="Proteomes" id="UP000738359"/>
    </source>
</evidence>
<reference evidence="2" key="1">
    <citation type="journal article" date="2020" name="Fungal Divers.">
        <title>Resolving the Mortierellaceae phylogeny through synthesis of multi-gene phylogenetics and phylogenomics.</title>
        <authorList>
            <person name="Vandepol N."/>
            <person name="Liber J."/>
            <person name="Desiro A."/>
            <person name="Na H."/>
            <person name="Kennedy M."/>
            <person name="Barry K."/>
            <person name="Grigoriev I.V."/>
            <person name="Miller A.N."/>
            <person name="O'Donnell K."/>
            <person name="Stajich J.E."/>
            <person name="Bonito G."/>
        </authorList>
    </citation>
    <scope>NUCLEOTIDE SEQUENCE</scope>
    <source>
        <strain evidence="2">CK1249</strain>
    </source>
</reference>
<comment type="caution">
    <text evidence="2">The sequence shown here is derived from an EMBL/GenBank/DDBJ whole genome shotgun (WGS) entry which is preliminary data.</text>
</comment>
<feature type="region of interest" description="Disordered" evidence="1">
    <location>
        <begin position="274"/>
        <end position="367"/>
    </location>
</feature>
<evidence type="ECO:0000256" key="1">
    <source>
        <dbReference type="SAM" id="MobiDB-lite"/>
    </source>
</evidence>
<organism evidence="2 3">
    <name type="scientific">Mortierella alpina</name>
    <name type="common">Oleaginous fungus</name>
    <name type="synonym">Mortierella renispora</name>
    <dbReference type="NCBI Taxonomy" id="64518"/>
    <lineage>
        <taxon>Eukaryota</taxon>
        <taxon>Fungi</taxon>
        <taxon>Fungi incertae sedis</taxon>
        <taxon>Mucoromycota</taxon>
        <taxon>Mortierellomycotina</taxon>
        <taxon>Mortierellomycetes</taxon>
        <taxon>Mortierellales</taxon>
        <taxon>Mortierellaceae</taxon>
        <taxon>Mortierella</taxon>
    </lineage>
</organism>
<feature type="compositionally biased region" description="Basic and acidic residues" evidence="1">
    <location>
        <begin position="301"/>
        <end position="316"/>
    </location>
</feature>
<evidence type="ECO:0000313" key="2">
    <source>
        <dbReference type="EMBL" id="KAF9965017.1"/>
    </source>
</evidence>
<sequence>MGNSVAMVLQVTNESHVDLQSIHLALVRQISYQTQVTQPTISTASISPPPSPPSRPWSGTGTRSDHNVYTYTSPESTTVHSATIPIAKVTNSRSSWTQQLQFRLPHHLGLLPSIDKTITPWLKIDYYIMVSIPIPQRHSSLVSRLTSGSKKRPFMDMSVFDAPDPTATLEPSLQQPRQTVVERSLSAGSLSGCIRGPHALQLGPVPIVISAVPTHLSDRRFKWPIPNHLEVQDKPTFVRDRFEEEMVQHLSSLESLIMEDDDLVEIISLVHPVHMSSPSSSDESDEDHADGRVHSRVPARFRHEIRALTDRKESTDTRSGLGTPPPSPPQAPTPMTDDVRSLRLPSGLRGGAQSLGRTSRRLLHDME</sequence>
<keyword evidence="3" id="KW-1185">Reference proteome</keyword>
<protein>
    <submittedName>
        <fullName evidence="2">Uncharacterized protein</fullName>
    </submittedName>
</protein>
<dbReference type="OrthoDB" id="2438877at2759"/>
<proteinExistence type="predicted"/>
<gene>
    <name evidence="2" type="ORF">BGZ70_005538</name>
</gene>
<accession>A0A9P6J940</accession>
<dbReference type="Proteomes" id="UP000738359">
    <property type="component" value="Unassembled WGS sequence"/>
</dbReference>
<feature type="compositionally biased region" description="Pro residues" evidence="1">
    <location>
        <begin position="323"/>
        <end position="332"/>
    </location>
</feature>
<dbReference type="EMBL" id="JAAAHY010000296">
    <property type="protein sequence ID" value="KAF9965017.1"/>
    <property type="molecule type" value="Genomic_DNA"/>
</dbReference>